<feature type="coiled-coil region" evidence="3">
    <location>
        <begin position="110"/>
        <end position="157"/>
    </location>
</feature>
<dbReference type="SUPFAM" id="SSF52833">
    <property type="entry name" value="Thioredoxin-like"/>
    <property type="match status" value="1"/>
</dbReference>
<name>A0AA85K2G8_TRIRE</name>
<dbReference type="WBParaSite" id="TREG1_57050.1">
    <property type="protein sequence ID" value="TREG1_57050.1"/>
    <property type="gene ID" value="TREG1_57050"/>
</dbReference>
<dbReference type="InterPro" id="IPR001564">
    <property type="entry name" value="Nucleoside_diP_kinase"/>
</dbReference>
<sequence>MAKRRVEIALQDEINDQDSWNLFLEKDGLKIIDVYQEWCGPCSAVVGLFKRLKTEINDDLLHFAVAKADSIDSLHLYRGKCEPYFLFYGGGCLVAAVKGVNPPVLEKHIVDKLKQEHDVMNGEAKRVEIKDPMLLAKELEEAELRRKERRKKRLNRKLQLQYSSLIRVLVCALEGKQGVIEELRGLIGPSIIEDGVDDYSETIRAKYASGRVKNAIHAADSKEEAAKELAFFYPNFEPPIITVKRAHPLRERHDEKYDDIDKKGQIERTVALLRPQAYELYKDKILEEIKSAGFTIAMQKVIQLTKEQVEDYYKEHRGEPYFGELTVVMSSGPCLALLLAREDAVNKWREMLGPTKVDEAKATAPESLRAQFTMKPSEDASEKISEDINLLHGSTDADEVKKDLDFFFPVEKTIAAIKPDAYANRDEIIEKIKSAGFHVAARRDTSLSRELAEKLYEDCSDKPFYEDLVNHMISGQTLFMVLTRRDAIAGWRQMMGPTDPNVAAEEAPERDGGIRSIYGRDILRNAVHGSSNIEQAQRIQELLFENIEISDKSRTIGETIDTDKDQRSEEIESTKGKDDFEGENAETIDANVEEQEAESARVEASEQKDVEEVKGESVLEAKESDKENLSNPAEIQHDENMPKSPAIEETHLSATADSNVQPETAGTDLQPEHNTLAETTSETIQNAENLEATPANVSDAKSTSSNQAKKSLPRLPLIKNKAKSTAAKSKETIKSTRKLPSIKGS</sequence>
<evidence type="ECO:0000259" key="5">
    <source>
        <dbReference type="SMART" id="SM00562"/>
    </source>
</evidence>
<dbReference type="PROSITE" id="PS00194">
    <property type="entry name" value="THIOREDOXIN_1"/>
    <property type="match status" value="1"/>
</dbReference>
<feature type="active site" description="Pros-phosphohistidine intermediate" evidence="1">
    <location>
        <position position="528"/>
    </location>
</feature>
<dbReference type="PRINTS" id="PR01243">
    <property type="entry name" value="NUCDPKINASE"/>
</dbReference>
<dbReference type="InterPro" id="IPR036850">
    <property type="entry name" value="NDK-like_dom_sf"/>
</dbReference>
<dbReference type="PROSITE" id="PS51374">
    <property type="entry name" value="NDPK_LIKE"/>
    <property type="match status" value="3"/>
</dbReference>
<comment type="caution">
    <text evidence="1">Lacks conserved residue(s) required for the propagation of feature annotation.</text>
</comment>
<feature type="binding site" evidence="1">
    <location>
        <position position="492"/>
    </location>
    <ligand>
        <name>ATP</name>
        <dbReference type="ChEBI" id="CHEBI:30616"/>
    </ligand>
</feature>
<dbReference type="Pfam" id="PF00085">
    <property type="entry name" value="Thioredoxin"/>
    <property type="match status" value="1"/>
</dbReference>
<feature type="active site" description="Pros-phosphohistidine intermediate" evidence="1">
    <location>
        <position position="217"/>
    </location>
</feature>
<dbReference type="CDD" id="cd02948">
    <property type="entry name" value="TRX_NDPK"/>
    <property type="match status" value="1"/>
</dbReference>
<dbReference type="SMART" id="SM00562">
    <property type="entry name" value="NDK"/>
    <property type="match status" value="2"/>
</dbReference>
<evidence type="ECO:0000313" key="6">
    <source>
        <dbReference type="Proteomes" id="UP000050795"/>
    </source>
</evidence>
<feature type="binding site" evidence="1">
    <location>
        <position position="464"/>
    </location>
    <ligand>
        <name>ATP</name>
        <dbReference type="ChEBI" id="CHEBI:30616"/>
    </ligand>
</feature>
<dbReference type="Proteomes" id="UP000050795">
    <property type="component" value="Unassembled WGS sequence"/>
</dbReference>
<dbReference type="GO" id="GO:0004550">
    <property type="term" value="F:nucleoside diphosphate kinase activity"/>
    <property type="evidence" value="ECO:0007669"/>
    <property type="project" value="InterPro"/>
</dbReference>
<feature type="region of interest" description="Disordered" evidence="4">
    <location>
        <begin position="557"/>
        <end position="745"/>
    </location>
</feature>
<protein>
    <recommendedName>
        <fullName evidence="5">Nucleoside diphosphate kinase-like domain-containing protein</fullName>
    </recommendedName>
</protein>
<feature type="binding site" evidence="1">
    <location>
        <position position="525"/>
    </location>
    <ligand>
        <name>ATP</name>
        <dbReference type="ChEBI" id="CHEBI:30616"/>
    </ligand>
</feature>
<feature type="compositionally biased region" description="Basic and acidic residues" evidence="4">
    <location>
        <begin position="598"/>
        <end position="628"/>
    </location>
</feature>
<feature type="active site" description="Pros-phosphohistidine intermediate" evidence="1">
    <location>
        <position position="392"/>
    </location>
</feature>
<dbReference type="InterPro" id="IPR036249">
    <property type="entry name" value="Thioredoxin-like_sf"/>
</dbReference>
<feature type="compositionally biased region" description="Acidic residues" evidence="4">
    <location>
        <begin position="580"/>
        <end position="597"/>
    </location>
</feature>
<dbReference type="Gene3D" id="3.30.70.141">
    <property type="entry name" value="Nucleoside diphosphate kinase-like domain"/>
    <property type="match status" value="3"/>
</dbReference>
<feature type="domain" description="Nucleoside diphosphate kinase-like" evidence="5">
    <location>
        <begin position="410"/>
        <end position="551"/>
    </location>
</feature>
<dbReference type="AlphaFoldDB" id="A0AA85K2G8"/>
<feature type="compositionally biased region" description="Basic and acidic residues" evidence="4">
    <location>
        <begin position="635"/>
        <end position="651"/>
    </location>
</feature>
<evidence type="ECO:0000256" key="3">
    <source>
        <dbReference type="SAM" id="Coils"/>
    </source>
</evidence>
<dbReference type="PANTHER" id="PTHR46135:SF3">
    <property type="entry name" value="NME_NM23 FAMILY MEMBER 8"/>
    <property type="match status" value="1"/>
</dbReference>
<proteinExistence type="inferred from homology"/>
<dbReference type="InterPro" id="IPR017937">
    <property type="entry name" value="Thioredoxin_CS"/>
</dbReference>
<accession>A0AA85K2G8</accession>
<feature type="compositionally biased region" description="Basic and acidic residues" evidence="4">
    <location>
        <begin position="557"/>
        <end position="579"/>
    </location>
</feature>
<organism evidence="6 7">
    <name type="scientific">Trichobilharzia regenti</name>
    <name type="common">Nasal bird schistosome</name>
    <dbReference type="NCBI Taxonomy" id="157069"/>
    <lineage>
        <taxon>Eukaryota</taxon>
        <taxon>Metazoa</taxon>
        <taxon>Spiralia</taxon>
        <taxon>Lophotrochozoa</taxon>
        <taxon>Platyhelminthes</taxon>
        <taxon>Trematoda</taxon>
        <taxon>Digenea</taxon>
        <taxon>Strigeidida</taxon>
        <taxon>Schistosomatoidea</taxon>
        <taxon>Schistosomatidae</taxon>
        <taxon>Trichobilharzia</taxon>
    </lineage>
</organism>
<feature type="binding site" evidence="1">
    <location>
        <position position="498"/>
    </location>
    <ligand>
        <name>ATP</name>
        <dbReference type="ChEBI" id="CHEBI:30616"/>
    </ligand>
</feature>
<reference evidence="6" key="1">
    <citation type="submission" date="2022-06" db="EMBL/GenBank/DDBJ databases">
        <authorList>
            <person name="Berger JAMES D."/>
            <person name="Berger JAMES D."/>
        </authorList>
    </citation>
    <scope>NUCLEOTIDE SEQUENCE [LARGE SCALE GENOMIC DNA]</scope>
</reference>
<dbReference type="Pfam" id="PF00334">
    <property type="entry name" value="NDK"/>
    <property type="match status" value="3"/>
</dbReference>
<feature type="binding site" evidence="1">
    <location>
        <position position="418"/>
    </location>
    <ligand>
        <name>ATP</name>
        <dbReference type="ChEBI" id="CHEBI:30616"/>
    </ligand>
</feature>
<feature type="compositionally biased region" description="Polar residues" evidence="4">
    <location>
        <begin position="652"/>
        <end position="664"/>
    </location>
</feature>
<evidence type="ECO:0000256" key="2">
    <source>
        <dbReference type="RuleBase" id="RU004011"/>
    </source>
</evidence>
<comment type="similarity">
    <text evidence="1 2">Belongs to the NDK family.</text>
</comment>
<feature type="binding site" evidence="1">
    <location>
        <position position="515"/>
    </location>
    <ligand>
        <name>ATP</name>
        <dbReference type="ChEBI" id="CHEBI:30616"/>
    </ligand>
</feature>
<evidence type="ECO:0000313" key="7">
    <source>
        <dbReference type="WBParaSite" id="TREG1_57050.1"/>
    </source>
</evidence>
<dbReference type="GO" id="GO:0006241">
    <property type="term" value="P:CTP biosynthetic process"/>
    <property type="evidence" value="ECO:0007669"/>
    <property type="project" value="InterPro"/>
</dbReference>
<dbReference type="InterPro" id="IPR013766">
    <property type="entry name" value="Thioredoxin_domain"/>
</dbReference>
<dbReference type="GO" id="GO:0006228">
    <property type="term" value="P:UTP biosynthetic process"/>
    <property type="evidence" value="ECO:0007669"/>
    <property type="project" value="InterPro"/>
</dbReference>
<dbReference type="InterPro" id="IPR051766">
    <property type="entry name" value="TXND_domain-containing"/>
</dbReference>
<evidence type="ECO:0000256" key="1">
    <source>
        <dbReference type="PROSITE-ProRule" id="PRU00706"/>
    </source>
</evidence>
<dbReference type="PANTHER" id="PTHR46135">
    <property type="entry name" value="NME/NM23 FAMILY MEMBER 8"/>
    <property type="match status" value="1"/>
</dbReference>
<dbReference type="Gene3D" id="3.40.30.10">
    <property type="entry name" value="Glutaredoxin"/>
    <property type="match status" value="1"/>
</dbReference>
<dbReference type="InterPro" id="IPR034907">
    <property type="entry name" value="NDK-like_dom"/>
</dbReference>
<keyword evidence="3" id="KW-0175">Coiled coil</keyword>
<feature type="compositionally biased region" description="Polar residues" evidence="4">
    <location>
        <begin position="672"/>
        <end position="688"/>
    </location>
</feature>
<feature type="compositionally biased region" description="Polar residues" evidence="4">
    <location>
        <begin position="695"/>
        <end position="709"/>
    </location>
</feature>
<dbReference type="SUPFAM" id="SSF54919">
    <property type="entry name" value="Nucleoside diphosphate kinase, NDK"/>
    <property type="match status" value="3"/>
</dbReference>
<dbReference type="CDD" id="cd04416">
    <property type="entry name" value="NDPk_TX"/>
    <property type="match status" value="2"/>
</dbReference>
<dbReference type="GO" id="GO:0006183">
    <property type="term" value="P:GTP biosynthetic process"/>
    <property type="evidence" value="ECO:0007669"/>
    <property type="project" value="InterPro"/>
</dbReference>
<evidence type="ECO:0000256" key="4">
    <source>
        <dbReference type="SAM" id="MobiDB-lite"/>
    </source>
</evidence>
<feature type="domain" description="Nucleoside diphosphate kinase-like" evidence="5">
    <location>
        <begin position="266"/>
        <end position="409"/>
    </location>
</feature>
<reference evidence="7" key="2">
    <citation type="submission" date="2023-11" db="UniProtKB">
        <authorList>
            <consortium name="WormBaseParasite"/>
        </authorList>
    </citation>
    <scope>IDENTIFICATION</scope>
</reference>
<keyword evidence="6" id="KW-1185">Reference proteome</keyword>